<dbReference type="Gene3D" id="2.120.10.30">
    <property type="entry name" value="TolB, C-terminal domain"/>
    <property type="match status" value="2"/>
</dbReference>
<proteinExistence type="inferred from homology"/>
<dbReference type="SUPFAM" id="SSF69304">
    <property type="entry name" value="Tricorn protease N-terminal domain"/>
    <property type="match status" value="1"/>
</dbReference>
<comment type="caution">
    <text evidence="3">The sequence shown here is derived from an EMBL/GenBank/DDBJ whole genome shotgun (WGS) entry which is preliminary data.</text>
</comment>
<dbReference type="Proteomes" id="UP000525652">
    <property type="component" value="Unassembled WGS sequence"/>
</dbReference>
<dbReference type="InterPro" id="IPR011659">
    <property type="entry name" value="WD40"/>
</dbReference>
<evidence type="ECO:0000313" key="4">
    <source>
        <dbReference type="Proteomes" id="UP000525652"/>
    </source>
</evidence>
<dbReference type="Pfam" id="PF08308">
    <property type="entry name" value="PEGA"/>
    <property type="match status" value="1"/>
</dbReference>
<sequence length="478" mass="51832">MSIFRHLIFSAIGILFTLFLGSGCKSVPVLVESNPVGAKVTSSGKDIGTTPVNVEVSSMFSKTLDLLAEGYLNESLTVDASSAPEVRVELVRQMPLALNTDPEGALVFSEDGRVMGTTPYDFFHLEGELPLVLKMKGYMDEEIVVGPANSPELNVELVPVSPGNLFAVLSRNLSDGRLTISRVYSSPTIVESGGNADALVRVTEIMGYRVIDSFSLFPGGDGIALSLIDISNPFENPSASSSIWSAGVDGTGGLVRRTETGYFDLQPTYSPEGDFLFFASNRAGGSSIFRIASTGRGGSTLMTSQSGRDNFPDVEPSGERIFYSSYLRGLKEPQIWSQPLPNGPPSQLRTGFRPRVSPDGKSLLFTRYNTSTESNKIWKMRTDGSEVTELASTGASNDMYPSWSPDGGEIVFASDRGANLEKEPTRLDIWIMNADGSNVRQLTTNSSRDDQPVFSPDGDAIYFRSNRGLAWNIWRLSL</sequence>
<organism evidence="3 4">
    <name type="scientific">Puniceicoccus vermicola</name>
    <dbReference type="NCBI Taxonomy" id="388746"/>
    <lineage>
        <taxon>Bacteria</taxon>
        <taxon>Pseudomonadati</taxon>
        <taxon>Verrucomicrobiota</taxon>
        <taxon>Opitutia</taxon>
        <taxon>Puniceicoccales</taxon>
        <taxon>Puniceicoccaceae</taxon>
        <taxon>Puniceicoccus</taxon>
    </lineage>
</organism>
<dbReference type="AlphaFoldDB" id="A0A7X1E4H0"/>
<dbReference type="Pfam" id="PF07676">
    <property type="entry name" value="PD40"/>
    <property type="match status" value="4"/>
</dbReference>
<name>A0A7X1E4H0_9BACT</name>
<comment type="similarity">
    <text evidence="1">Belongs to the TolB family.</text>
</comment>
<reference evidence="3 4" key="1">
    <citation type="submission" date="2020-07" db="EMBL/GenBank/DDBJ databases">
        <authorList>
            <person name="Feng X."/>
        </authorList>
    </citation>
    <scope>NUCLEOTIDE SEQUENCE [LARGE SCALE GENOMIC DNA]</scope>
    <source>
        <strain evidence="3 4">JCM14086</strain>
    </source>
</reference>
<dbReference type="PANTHER" id="PTHR36842">
    <property type="entry name" value="PROTEIN TOLB HOMOLOG"/>
    <property type="match status" value="1"/>
</dbReference>
<accession>A0A7X1E4H0</accession>
<feature type="domain" description="PEGA" evidence="2">
    <location>
        <begin position="29"/>
        <end position="92"/>
    </location>
</feature>
<evidence type="ECO:0000313" key="3">
    <source>
        <dbReference type="EMBL" id="MBC2602044.1"/>
    </source>
</evidence>
<dbReference type="PANTHER" id="PTHR36842:SF1">
    <property type="entry name" value="PROTEIN TOLB"/>
    <property type="match status" value="1"/>
</dbReference>
<dbReference type="EMBL" id="JACHVA010000081">
    <property type="protein sequence ID" value="MBC2602044.1"/>
    <property type="molecule type" value="Genomic_DNA"/>
</dbReference>
<dbReference type="PROSITE" id="PS51257">
    <property type="entry name" value="PROKAR_LIPOPROTEIN"/>
    <property type="match status" value="1"/>
</dbReference>
<evidence type="ECO:0000256" key="1">
    <source>
        <dbReference type="ARBA" id="ARBA00009820"/>
    </source>
</evidence>
<protein>
    <submittedName>
        <fullName evidence="3">PD40 domain-containing protein</fullName>
    </submittedName>
</protein>
<evidence type="ECO:0000259" key="2">
    <source>
        <dbReference type="Pfam" id="PF08308"/>
    </source>
</evidence>
<dbReference type="InterPro" id="IPR011042">
    <property type="entry name" value="6-blade_b-propeller_TolB-like"/>
</dbReference>
<dbReference type="InterPro" id="IPR013229">
    <property type="entry name" value="PEGA"/>
</dbReference>
<gene>
    <name evidence="3" type="ORF">H5P30_09675</name>
</gene>
<dbReference type="RefSeq" id="WP_185692743.1">
    <property type="nucleotide sequence ID" value="NZ_JACHVA010000081.1"/>
</dbReference>
<dbReference type="Gene3D" id="2.120.10.60">
    <property type="entry name" value="Tricorn protease N-terminal domain"/>
    <property type="match status" value="1"/>
</dbReference>
<keyword evidence="4" id="KW-1185">Reference proteome</keyword>